<evidence type="ECO:0000313" key="2">
    <source>
        <dbReference type="Proteomes" id="UP001204798"/>
    </source>
</evidence>
<gene>
    <name evidence="1" type="ORF">M2350_000522</name>
</gene>
<evidence type="ECO:0000313" key="1">
    <source>
        <dbReference type="EMBL" id="MCS3918125.1"/>
    </source>
</evidence>
<dbReference type="EMBL" id="JANUCP010000001">
    <property type="protein sequence ID" value="MCS3918125.1"/>
    <property type="molecule type" value="Genomic_DNA"/>
</dbReference>
<dbReference type="InterPro" id="IPR005502">
    <property type="entry name" value="Ribosyl_crysJ1"/>
</dbReference>
<sequence length="613" mass="68746">MAVLNRGEVWRRTYACWMGKNAGGTLGAPVEGQPGPHNFDWYPKLQEGGIPNDDLEMQLVWLDAVKRANWQINAQVLAQAWLTHIGYNWCEYGIAKRNLRWGLLPPLSGAYDNDFWNDCMGSPIRSEIWACLAPASPRIAVRFAFEDAIVDHAGGEGVWGEMFNAALESIVFVKHDLDEALDLALAFIPPDCQIARAITDTRKWWQELKDWRKVRERIAEKYWHREPTHAPQNLAFTVLGLLASEGDFGKAITTAVNCGQDTDCTGATAGSVMGILLGEVPRKWAEPLGEAIATNLSWGGIRNIVPIPDVRVLTDEVVSAAQKFLAWHGAPIRIADAPTDLSDLPEDWLRPDDGIYELWERNKYPWRVDFELNAVQVGVDYRGLPTINPEVAKTVSVWLHNREPVPLTVTIAWDVPNDWQVEPMSSSVTIPAKGIVGINAHICAPVNLPQTQTLWVQVRVHERPSEVAVPVTLIGERKWLVRKNSGEWQTEWLPDSQLPLERWLGGKPGVVEAKLWVWSPSTKIAVIGFPCNAAFQLSFNGAEILNTHQPDYLVRPGQQGPASHYAQVTLRQGWNEVALRIERHDRPVDAYLLFTDPTDLHRHLTDLVLTQSP</sequence>
<accession>A0ABT2EJI9</accession>
<dbReference type="InterPro" id="IPR036705">
    <property type="entry name" value="Ribosyl_crysJ1_sf"/>
</dbReference>
<keyword evidence="2" id="KW-1185">Reference proteome</keyword>
<organism evidence="1 2">
    <name type="scientific">Candidatus Fervidibacter sacchari</name>
    <dbReference type="NCBI Taxonomy" id="1448929"/>
    <lineage>
        <taxon>Bacteria</taxon>
        <taxon>Candidatus Fervidibacterota</taxon>
        <taxon>Candidatus Fervidibacter</taxon>
    </lineage>
</organism>
<reference evidence="1 2" key="1">
    <citation type="submission" date="2022-08" db="EMBL/GenBank/DDBJ databases">
        <title>Bacterial and archaeal communities from various locations to study Microbial Dark Matter (Phase II).</title>
        <authorList>
            <person name="Stepanauskas R."/>
        </authorList>
    </citation>
    <scope>NUCLEOTIDE SEQUENCE [LARGE SCALE GENOMIC DNA]</scope>
    <source>
        <strain evidence="1 2">PD1</strain>
    </source>
</reference>
<dbReference type="Gene3D" id="1.10.4080.10">
    <property type="entry name" value="ADP-ribosylation/Crystallin J1"/>
    <property type="match status" value="1"/>
</dbReference>
<protein>
    <submittedName>
        <fullName evidence="1">ADP-ribosylglycohydrolase</fullName>
    </submittedName>
</protein>
<dbReference type="Pfam" id="PF03747">
    <property type="entry name" value="ADP_ribosyl_GH"/>
    <property type="match status" value="1"/>
</dbReference>
<comment type="caution">
    <text evidence="1">The sequence shown here is derived from an EMBL/GenBank/DDBJ whole genome shotgun (WGS) entry which is preliminary data.</text>
</comment>
<dbReference type="SUPFAM" id="SSF101478">
    <property type="entry name" value="ADP-ribosylglycohydrolase"/>
    <property type="match status" value="1"/>
</dbReference>
<dbReference type="RefSeq" id="WP_259093567.1">
    <property type="nucleotide sequence ID" value="NZ_CP130454.1"/>
</dbReference>
<dbReference type="Proteomes" id="UP001204798">
    <property type="component" value="Unassembled WGS sequence"/>
</dbReference>
<proteinExistence type="predicted"/>
<name>A0ABT2EJI9_9BACT</name>